<organism evidence="1 2">
    <name type="scientific">Aspergillus pseudotamarii</name>
    <dbReference type="NCBI Taxonomy" id="132259"/>
    <lineage>
        <taxon>Eukaryota</taxon>
        <taxon>Fungi</taxon>
        <taxon>Dikarya</taxon>
        <taxon>Ascomycota</taxon>
        <taxon>Pezizomycotina</taxon>
        <taxon>Eurotiomycetes</taxon>
        <taxon>Eurotiomycetidae</taxon>
        <taxon>Eurotiales</taxon>
        <taxon>Aspergillaceae</taxon>
        <taxon>Aspergillus</taxon>
        <taxon>Aspergillus subgen. Circumdati</taxon>
    </lineage>
</organism>
<dbReference type="RefSeq" id="XP_031909919.1">
    <property type="nucleotide sequence ID" value="XM_032055603.1"/>
</dbReference>
<feature type="non-terminal residue" evidence="1">
    <location>
        <position position="162"/>
    </location>
</feature>
<dbReference type="EMBL" id="ML743611">
    <property type="protein sequence ID" value="KAE8133856.1"/>
    <property type="molecule type" value="Genomic_DNA"/>
</dbReference>
<proteinExistence type="predicted"/>
<gene>
    <name evidence="1" type="ORF">BDV38DRAFT_257247</name>
</gene>
<dbReference type="Proteomes" id="UP000325672">
    <property type="component" value="Unassembled WGS sequence"/>
</dbReference>
<dbReference type="GeneID" id="43639813"/>
<feature type="non-terminal residue" evidence="1">
    <location>
        <position position="1"/>
    </location>
</feature>
<dbReference type="AlphaFoldDB" id="A0A5N6SGK8"/>
<name>A0A5N6SGK8_ASPPS</name>
<reference evidence="1 2" key="1">
    <citation type="submission" date="2019-04" db="EMBL/GenBank/DDBJ databases">
        <title>Friends and foes A comparative genomics study of 23 Aspergillus species from section Flavi.</title>
        <authorList>
            <consortium name="DOE Joint Genome Institute"/>
            <person name="Kjaerbolling I."/>
            <person name="Vesth T."/>
            <person name="Frisvad J.C."/>
            <person name="Nybo J.L."/>
            <person name="Theobald S."/>
            <person name="Kildgaard S."/>
            <person name="Isbrandt T."/>
            <person name="Kuo A."/>
            <person name="Sato A."/>
            <person name="Lyhne E.K."/>
            <person name="Kogle M.E."/>
            <person name="Wiebenga A."/>
            <person name="Kun R.S."/>
            <person name="Lubbers R.J."/>
            <person name="Makela M.R."/>
            <person name="Barry K."/>
            <person name="Chovatia M."/>
            <person name="Clum A."/>
            <person name="Daum C."/>
            <person name="Haridas S."/>
            <person name="He G."/>
            <person name="LaButti K."/>
            <person name="Lipzen A."/>
            <person name="Mondo S."/>
            <person name="Riley R."/>
            <person name="Salamov A."/>
            <person name="Simmons B.A."/>
            <person name="Magnuson J.K."/>
            <person name="Henrissat B."/>
            <person name="Mortensen U.H."/>
            <person name="Larsen T.O."/>
            <person name="Devries R.P."/>
            <person name="Grigoriev I.V."/>
            <person name="Machida M."/>
            <person name="Baker S.E."/>
            <person name="Andersen M.R."/>
        </authorList>
    </citation>
    <scope>NUCLEOTIDE SEQUENCE [LARGE SCALE GENOMIC DNA]</scope>
    <source>
        <strain evidence="1 2">CBS 117625</strain>
    </source>
</reference>
<evidence type="ECO:0000313" key="2">
    <source>
        <dbReference type="Proteomes" id="UP000325672"/>
    </source>
</evidence>
<accession>A0A5N6SGK8</accession>
<dbReference type="OrthoDB" id="4511463at2759"/>
<keyword evidence="2" id="KW-1185">Reference proteome</keyword>
<protein>
    <submittedName>
        <fullName evidence="1">Uncharacterized protein</fullName>
    </submittedName>
</protein>
<sequence>IIAKMESTQQSYIAHPSLQVYYGIPQGSSNHIPSSQVVGPYVDTNIPCGSLDYIQNVPPQPPSIYICRGCLLVICEAVFGSNKCFELIREENVCFCCEESRSPGYLIPVSYGAQVLKARDMTKTLYWMELRDGNEREAFILSMLNVMMIIADLLSCHSSTKP</sequence>
<evidence type="ECO:0000313" key="1">
    <source>
        <dbReference type="EMBL" id="KAE8133856.1"/>
    </source>
</evidence>